<reference evidence="2" key="2">
    <citation type="submission" date="2023-06" db="EMBL/GenBank/DDBJ databases">
        <authorList>
            <consortium name="Lawrence Berkeley National Laboratory"/>
            <person name="Mondo S.J."/>
            <person name="Hensen N."/>
            <person name="Bonometti L."/>
            <person name="Westerberg I."/>
            <person name="Brannstrom I.O."/>
            <person name="Guillou S."/>
            <person name="Cros-Aarteil S."/>
            <person name="Calhoun S."/>
            <person name="Haridas S."/>
            <person name="Kuo A."/>
            <person name="Pangilinan J."/>
            <person name="Riley R."/>
            <person name="Labutti K."/>
            <person name="Andreopoulos B."/>
            <person name="Lipzen A."/>
            <person name="Chen C."/>
            <person name="Yanf M."/>
            <person name="Daum C."/>
            <person name="Ng V."/>
            <person name="Clum A."/>
            <person name="Steindorff A."/>
            <person name="Ohm R."/>
            <person name="Martin F."/>
            <person name="Silar P."/>
            <person name="Natvig D."/>
            <person name="Lalanne C."/>
            <person name="Gautier V."/>
            <person name="Ament-Velasquez S.L."/>
            <person name="Kruys A."/>
            <person name="Hutchinson M.I."/>
            <person name="Powell A.J."/>
            <person name="Barry K."/>
            <person name="Miller A.N."/>
            <person name="Grigoriev I.V."/>
            <person name="Debuchy R."/>
            <person name="Gladieux P."/>
            <person name="Thoren M.H."/>
            <person name="Johannesson H."/>
        </authorList>
    </citation>
    <scope>NUCLEOTIDE SEQUENCE</scope>
    <source>
        <strain evidence="2">CBS 626.80</strain>
    </source>
</reference>
<comment type="caution">
    <text evidence="2">The sequence shown here is derived from an EMBL/GenBank/DDBJ whole genome shotgun (WGS) entry which is preliminary data.</text>
</comment>
<name>A0AAN6P2M7_9PEZI</name>
<dbReference type="EMBL" id="MU859090">
    <property type="protein sequence ID" value="KAK3954447.1"/>
    <property type="molecule type" value="Genomic_DNA"/>
</dbReference>
<keyword evidence="3" id="KW-1185">Reference proteome</keyword>
<organism evidence="2 3">
    <name type="scientific">Pseudoneurospora amorphoporcata</name>
    <dbReference type="NCBI Taxonomy" id="241081"/>
    <lineage>
        <taxon>Eukaryota</taxon>
        <taxon>Fungi</taxon>
        <taxon>Dikarya</taxon>
        <taxon>Ascomycota</taxon>
        <taxon>Pezizomycotina</taxon>
        <taxon>Sordariomycetes</taxon>
        <taxon>Sordariomycetidae</taxon>
        <taxon>Sordariales</taxon>
        <taxon>Sordariaceae</taxon>
        <taxon>Pseudoneurospora</taxon>
    </lineage>
</organism>
<proteinExistence type="predicted"/>
<evidence type="ECO:0000313" key="3">
    <source>
        <dbReference type="Proteomes" id="UP001303222"/>
    </source>
</evidence>
<sequence length="331" mass="35794">MLDKTITTIDDKAASPDPEPPVPAKRGRGRPRKDGSAPRPSEKPTTVKKALERQKRKGKASEELPDQPSRRSKREKKLLHQSLDVVELVELQGEVCTGPEETVDTTTTQEPTPSPSPPPSGESESIRDSIIVRAKTPSGQHQHHDSNKDNSNKDNSNDNDDERLGPARPRPLIYLPSPYSCPCQNCNSDDTDNEMGRTGPVRPRGSGGLLSPLASFPPSPSPQPPKPARVRSPSLARSAGVSTPVRSYGSIGDRPAGTPVRTHGSVLDQHQALPDANFFRAEMAAYPGGGGMCPACMGRYGNGYDVLEDFMCDFYEPLCWACPGYGLPRPV</sequence>
<accession>A0AAN6P2M7</accession>
<gene>
    <name evidence="2" type="ORF">QBC32DRAFT_312065</name>
</gene>
<feature type="compositionally biased region" description="Basic residues" evidence="1">
    <location>
        <begin position="70"/>
        <end position="79"/>
    </location>
</feature>
<reference evidence="2" key="1">
    <citation type="journal article" date="2023" name="Mol. Phylogenet. Evol.">
        <title>Genome-scale phylogeny and comparative genomics of the fungal order Sordariales.</title>
        <authorList>
            <person name="Hensen N."/>
            <person name="Bonometti L."/>
            <person name="Westerberg I."/>
            <person name="Brannstrom I.O."/>
            <person name="Guillou S."/>
            <person name="Cros-Aarteil S."/>
            <person name="Calhoun S."/>
            <person name="Haridas S."/>
            <person name="Kuo A."/>
            <person name="Mondo S."/>
            <person name="Pangilinan J."/>
            <person name="Riley R."/>
            <person name="LaButti K."/>
            <person name="Andreopoulos B."/>
            <person name="Lipzen A."/>
            <person name="Chen C."/>
            <person name="Yan M."/>
            <person name="Daum C."/>
            <person name="Ng V."/>
            <person name="Clum A."/>
            <person name="Steindorff A."/>
            <person name="Ohm R.A."/>
            <person name="Martin F."/>
            <person name="Silar P."/>
            <person name="Natvig D.O."/>
            <person name="Lalanne C."/>
            <person name="Gautier V."/>
            <person name="Ament-Velasquez S.L."/>
            <person name="Kruys A."/>
            <person name="Hutchinson M.I."/>
            <person name="Powell A.J."/>
            <person name="Barry K."/>
            <person name="Miller A.N."/>
            <person name="Grigoriev I.V."/>
            <person name="Debuchy R."/>
            <person name="Gladieux P."/>
            <person name="Hiltunen Thoren M."/>
            <person name="Johannesson H."/>
        </authorList>
    </citation>
    <scope>NUCLEOTIDE SEQUENCE</scope>
    <source>
        <strain evidence="2">CBS 626.80</strain>
    </source>
</reference>
<feature type="compositionally biased region" description="Basic and acidic residues" evidence="1">
    <location>
        <begin position="32"/>
        <end position="42"/>
    </location>
</feature>
<evidence type="ECO:0000313" key="2">
    <source>
        <dbReference type="EMBL" id="KAK3954447.1"/>
    </source>
</evidence>
<feature type="region of interest" description="Disordered" evidence="1">
    <location>
        <begin position="1"/>
        <end position="253"/>
    </location>
</feature>
<feature type="compositionally biased region" description="Pro residues" evidence="1">
    <location>
        <begin position="215"/>
        <end position="227"/>
    </location>
</feature>
<evidence type="ECO:0000256" key="1">
    <source>
        <dbReference type="SAM" id="MobiDB-lite"/>
    </source>
</evidence>
<protein>
    <submittedName>
        <fullName evidence="2">Uncharacterized protein</fullName>
    </submittedName>
</protein>
<dbReference type="Proteomes" id="UP001303222">
    <property type="component" value="Unassembled WGS sequence"/>
</dbReference>
<dbReference type="AlphaFoldDB" id="A0AAN6P2M7"/>
<feature type="compositionally biased region" description="Basic and acidic residues" evidence="1">
    <location>
        <begin position="1"/>
        <end position="14"/>
    </location>
</feature>
<feature type="compositionally biased region" description="Low complexity" evidence="1">
    <location>
        <begin position="97"/>
        <end position="111"/>
    </location>
</feature>
<feature type="compositionally biased region" description="Basic and acidic residues" evidence="1">
    <location>
        <begin position="142"/>
        <end position="156"/>
    </location>
</feature>